<evidence type="ECO:0000313" key="3">
    <source>
        <dbReference type="Proteomes" id="UP001321018"/>
    </source>
</evidence>
<comment type="caution">
    <text evidence="2">The sequence shown here is derived from an EMBL/GenBank/DDBJ whole genome shotgun (WGS) entry which is preliminary data.</text>
</comment>
<dbReference type="Proteomes" id="UP001321018">
    <property type="component" value="Unassembled WGS sequence"/>
</dbReference>
<keyword evidence="1" id="KW-0472">Membrane</keyword>
<name>A0AAP2Z0E0_9EURY</name>
<dbReference type="EMBL" id="JAOPKA010000011">
    <property type="protein sequence ID" value="MCU4742861.1"/>
    <property type="molecule type" value="Genomic_DNA"/>
</dbReference>
<keyword evidence="1" id="KW-0812">Transmembrane</keyword>
<evidence type="ECO:0000313" key="2">
    <source>
        <dbReference type="EMBL" id="MCU4742861.1"/>
    </source>
</evidence>
<proteinExistence type="predicted"/>
<gene>
    <name evidence="2" type="ORF">OB960_15850</name>
</gene>
<keyword evidence="1" id="KW-1133">Transmembrane helix</keyword>
<evidence type="ECO:0000256" key="1">
    <source>
        <dbReference type="SAM" id="Phobius"/>
    </source>
</evidence>
<sequence>MNPRRWASVARAVVDVIREHNITFKAGAIAHAAFLSLLLGMLRIFRDASTTDSVRV</sequence>
<feature type="transmembrane region" description="Helical" evidence="1">
    <location>
        <begin position="28"/>
        <end position="45"/>
    </location>
</feature>
<protein>
    <submittedName>
        <fullName evidence="2">Uncharacterized protein</fullName>
    </submittedName>
</protein>
<reference evidence="2" key="1">
    <citation type="submission" date="2022-09" db="EMBL/GenBank/DDBJ databases">
        <title>Enrichment on poylsaccharides allowed isolation of novel metabolic and taxonomic groups of Haloarchaea.</title>
        <authorList>
            <person name="Sorokin D.Y."/>
            <person name="Elcheninov A.G."/>
            <person name="Khizhniak T.V."/>
            <person name="Kolganova T.V."/>
            <person name="Kublanov I.V."/>
        </authorList>
    </citation>
    <scope>NUCLEOTIDE SEQUENCE</scope>
    <source>
        <strain evidence="2">AArc-xg1-1</strain>
    </source>
</reference>
<accession>A0AAP2Z0E0</accession>
<dbReference type="AlphaFoldDB" id="A0AAP2Z0E0"/>
<dbReference type="RefSeq" id="WP_338004672.1">
    <property type="nucleotide sequence ID" value="NZ_JAOPKA010000011.1"/>
</dbReference>
<organism evidence="2 3">
    <name type="scientific">Natronoglomus mannanivorans</name>
    <dbReference type="NCBI Taxonomy" id="2979990"/>
    <lineage>
        <taxon>Archaea</taxon>
        <taxon>Methanobacteriati</taxon>
        <taxon>Methanobacteriota</taxon>
        <taxon>Stenosarchaea group</taxon>
        <taxon>Halobacteria</taxon>
        <taxon>Halobacteriales</taxon>
        <taxon>Natrialbaceae</taxon>
        <taxon>Natronoglomus</taxon>
    </lineage>
</organism>